<evidence type="ECO:0000313" key="13">
    <source>
        <dbReference type="EMBL" id="BAQ19751.1"/>
    </source>
</evidence>
<reference evidence="13" key="1">
    <citation type="submission" date="2003-01" db="EMBL/GenBank/DDBJ databases">
        <title>Isolation and characterization of novel human genes, which are up-regulated in lung cancer.</title>
        <authorList>
            <person name="Daigo Y."/>
            <person name="Nakamura Y."/>
        </authorList>
    </citation>
    <scope>NUCLEOTIDE SEQUENCE</scope>
</reference>
<dbReference type="PANTHER" id="PTHR35268">
    <property type="entry name" value="PROTEIN CCSMST1"/>
    <property type="match status" value="1"/>
</dbReference>
<dbReference type="PRINTS" id="PR02042">
    <property type="entry name" value="CCSMST1"/>
</dbReference>
<dbReference type="VEuPathDB" id="HostDB:ENSG00000174109"/>
<dbReference type="GO" id="GO:0034551">
    <property type="term" value="P:mitochondrial respiratory chain complex III assembly"/>
    <property type="evidence" value="ECO:0007669"/>
    <property type="project" value="Ensembl"/>
</dbReference>
<evidence type="ECO:0000256" key="5">
    <source>
        <dbReference type="ARBA" id="ARBA00022729"/>
    </source>
</evidence>
<evidence type="ECO:0000256" key="11">
    <source>
        <dbReference type="ARBA" id="ARBA00034713"/>
    </source>
</evidence>
<dbReference type="Pfam" id="PF15013">
    <property type="entry name" value="CCSMST1"/>
    <property type="match status" value="1"/>
</dbReference>
<organism evidence="13">
    <name type="scientific">Homo sapiens</name>
    <name type="common">Human</name>
    <dbReference type="NCBI Taxonomy" id="9606"/>
    <lineage>
        <taxon>Eukaryota</taxon>
        <taxon>Metazoa</taxon>
        <taxon>Chordata</taxon>
        <taxon>Craniata</taxon>
        <taxon>Vertebrata</taxon>
        <taxon>Euteleostomi</taxon>
        <taxon>Mammalia</taxon>
        <taxon>Eutheria</taxon>
        <taxon>Euarchontoglires</taxon>
        <taxon>Primates</taxon>
        <taxon>Haplorrhini</taxon>
        <taxon>Catarrhini</taxon>
        <taxon>Hominidae</taxon>
        <taxon>Homo</taxon>
    </lineage>
</organism>
<keyword evidence="2" id="KW-0813">Transport</keyword>
<dbReference type="AlphaFoldDB" id="A0A0A8K8N9"/>
<dbReference type="EMBL" id="AB101207">
    <property type="protein sequence ID" value="BAQ19751.1"/>
    <property type="molecule type" value="mRNA"/>
</dbReference>
<dbReference type="PANTHER" id="PTHR35268:SF1">
    <property type="entry name" value="UBIQUINOL-CYTOCHROME-C REDUCTASE COMPLEX ASSEMBLY FACTOR 4"/>
    <property type="match status" value="1"/>
</dbReference>
<dbReference type="GO" id="GO:0005743">
    <property type="term" value="C:mitochondrial inner membrane"/>
    <property type="evidence" value="ECO:0007669"/>
    <property type="project" value="UniProtKB-SubCell"/>
</dbReference>
<keyword evidence="3" id="KW-0679">Respiratory chain</keyword>
<evidence type="ECO:0000256" key="12">
    <source>
        <dbReference type="SAM" id="MobiDB-lite"/>
    </source>
</evidence>
<sequence>MNRVLCAPAAGAVRALRLIGWASRSLHPLPGSRDRAHPAAEEEDDPDRPIEFSSSKANPHRWSVGHTMGKGHQRPWWKVLPLSCFLVALIIWCYLREESEADQWLRQVWGEVPEPSDRSEEPETPAAYRART</sequence>
<evidence type="ECO:0000256" key="2">
    <source>
        <dbReference type="ARBA" id="ARBA00022448"/>
    </source>
</evidence>
<evidence type="ECO:0000256" key="9">
    <source>
        <dbReference type="ARBA" id="ARBA00023128"/>
    </source>
</evidence>
<keyword evidence="9" id="KW-0496">Mitochondrion</keyword>
<dbReference type="InterPro" id="IPR029160">
    <property type="entry name" value="UQCC4"/>
</dbReference>
<name>A0A0A8K8N9_HUMAN</name>
<proteinExistence type="evidence at transcript level"/>
<dbReference type="OrthoDB" id="5783753at2759"/>
<keyword evidence="8" id="KW-1133">Transmembrane helix</keyword>
<evidence type="ECO:0000256" key="3">
    <source>
        <dbReference type="ARBA" id="ARBA00022660"/>
    </source>
</evidence>
<keyword evidence="7" id="KW-0249">Electron transport</keyword>
<evidence type="ECO:0000256" key="1">
    <source>
        <dbReference type="ARBA" id="ARBA00004434"/>
    </source>
</evidence>
<keyword evidence="5" id="KW-0732">Signal</keyword>
<keyword evidence="4" id="KW-0812">Transmembrane</keyword>
<comment type="similarity">
    <text evidence="11">Belongs to the UQCC4 family.</text>
</comment>
<dbReference type="BioGRID-ORCS" id="283951">
    <property type="hits" value="9 hits in 1035 CRISPR screens"/>
</dbReference>
<keyword evidence="6" id="KW-0999">Mitochondrion inner membrane</keyword>
<feature type="region of interest" description="Disordered" evidence="12">
    <location>
        <begin position="29"/>
        <end position="72"/>
    </location>
</feature>
<dbReference type="PhylomeDB" id="A0A0A8K8N9"/>
<dbReference type="HOGENOM" id="CLU_142479_1_0_1"/>
<dbReference type="Antibodypedia" id="62620">
    <property type="antibodies" value="5 antibodies from 4 providers"/>
</dbReference>
<feature type="region of interest" description="Disordered" evidence="12">
    <location>
        <begin position="110"/>
        <end position="132"/>
    </location>
</feature>
<dbReference type="GeneID" id="283951"/>
<evidence type="ECO:0000256" key="6">
    <source>
        <dbReference type="ARBA" id="ARBA00022792"/>
    </source>
</evidence>
<evidence type="ECO:0000256" key="7">
    <source>
        <dbReference type="ARBA" id="ARBA00022982"/>
    </source>
</evidence>
<dbReference type="OMA" id="GHQRPWW"/>
<dbReference type="ExpressionAtlas" id="A0A0A8K8N9">
    <property type="expression patterns" value="baseline and differential"/>
</dbReference>
<evidence type="ECO:0000256" key="8">
    <source>
        <dbReference type="ARBA" id="ARBA00022989"/>
    </source>
</evidence>
<protein>
    <submittedName>
        <fullName evidence="13">Up-regulated in lung cancer 5</fullName>
    </submittedName>
</protein>
<dbReference type="CTD" id="283951"/>
<dbReference type="KEGG" id="hsa:283951"/>
<gene>
    <name evidence="13" type="primary">URLC5</name>
</gene>
<keyword evidence="10" id="KW-0472">Membrane</keyword>
<evidence type="ECO:0000256" key="10">
    <source>
        <dbReference type="ARBA" id="ARBA00023136"/>
    </source>
</evidence>
<dbReference type="RefSeq" id="NP_001258980.1">
    <property type="nucleotide sequence ID" value="NM_001272051.1"/>
</dbReference>
<evidence type="ECO:0000256" key="4">
    <source>
        <dbReference type="ARBA" id="ARBA00022692"/>
    </source>
</evidence>
<dbReference type="DNASU" id="283951"/>
<comment type="subcellular location">
    <subcellularLocation>
        <location evidence="1">Mitochondrion inner membrane</location>
        <topology evidence="1">Single-pass membrane protein</topology>
    </subcellularLocation>
</comment>
<dbReference type="InterPro" id="IPR023248">
    <property type="entry name" value="UQCC4_vert"/>
</dbReference>
<accession>A0A0A8K8N9</accession>